<dbReference type="GO" id="GO:0016887">
    <property type="term" value="F:ATP hydrolysis activity"/>
    <property type="evidence" value="ECO:0007669"/>
    <property type="project" value="InterPro"/>
</dbReference>
<dbReference type="GO" id="GO:0016020">
    <property type="term" value="C:membrane"/>
    <property type="evidence" value="ECO:0007669"/>
    <property type="project" value="UniProtKB-SubCell"/>
</dbReference>
<dbReference type="SMART" id="SM00382">
    <property type="entry name" value="AAA"/>
    <property type="match status" value="2"/>
</dbReference>
<feature type="compositionally biased region" description="Polar residues" evidence="9">
    <location>
        <begin position="2046"/>
        <end position="2056"/>
    </location>
</feature>
<keyword evidence="4 10" id="KW-0812">Transmembrane</keyword>
<evidence type="ECO:0000256" key="6">
    <source>
        <dbReference type="ARBA" id="ARBA00022840"/>
    </source>
</evidence>
<evidence type="ECO:0000256" key="8">
    <source>
        <dbReference type="ARBA" id="ARBA00023136"/>
    </source>
</evidence>
<dbReference type="PANTHER" id="PTHR19229:SF250">
    <property type="entry name" value="ABC TRANSPORTER DOMAIN-CONTAINING PROTEIN-RELATED"/>
    <property type="match status" value="1"/>
</dbReference>
<dbReference type="PROSITE" id="PS00211">
    <property type="entry name" value="ABC_TRANSPORTER_1"/>
    <property type="match status" value="1"/>
</dbReference>
<dbReference type="GO" id="GO:0005319">
    <property type="term" value="F:lipid transporter activity"/>
    <property type="evidence" value="ECO:0007669"/>
    <property type="project" value="TreeGrafter"/>
</dbReference>
<feature type="transmembrane region" description="Helical" evidence="10">
    <location>
        <begin position="488"/>
        <end position="510"/>
    </location>
</feature>
<feature type="transmembrane region" description="Helical" evidence="10">
    <location>
        <begin position="1434"/>
        <end position="1456"/>
    </location>
</feature>
<reference evidence="13" key="1">
    <citation type="submission" date="2020-12" db="UniProtKB">
        <authorList>
            <consortium name="WormBaseParasite"/>
        </authorList>
    </citation>
    <scope>IDENTIFICATION</scope>
    <source>
        <strain evidence="13">MHco3</strain>
    </source>
</reference>
<comment type="subcellular location">
    <subcellularLocation>
        <location evidence="1">Membrane</location>
        <topology evidence="1">Multi-pass membrane protein</topology>
    </subcellularLocation>
</comment>
<dbReference type="WBParaSite" id="HCON_00046480-00001">
    <property type="protein sequence ID" value="HCON_00046480-00001"/>
    <property type="gene ID" value="HCON_00046480"/>
</dbReference>
<evidence type="ECO:0000256" key="9">
    <source>
        <dbReference type="SAM" id="MobiDB-lite"/>
    </source>
</evidence>
<dbReference type="OrthoDB" id="8061355at2759"/>
<feature type="transmembrane region" description="Helical" evidence="10">
    <location>
        <begin position="1545"/>
        <end position="1567"/>
    </location>
</feature>
<dbReference type="FunFam" id="3.40.50.300:FF:000335">
    <property type="entry name" value="ATP binding cassette subfamily A member 5"/>
    <property type="match status" value="1"/>
</dbReference>
<keyword evidence="6" id="KW-0067">ATP-binding</keyword>
<evidence type="ECO:0000256" key="5">
    <source>
        <dbReference type="ARBA" id="ARBA00022741"/>
    </source>
</evidence>
<dbReference type="InterPro" id="IPR013525">
    <property type="entry name" value="ABC2_TM"/>
</dbReference>
<comment type="similarity">
    <text evidence="2">Belongs to the ABC transporter superfamily. ABCA family.</text>
</comment>
<dbReference type="InterPro" id="IPR003439">
    <property type="entry name" value="ABC_transporter-like_ATP-bd"/>
</dbReference>
<keyword evidence="3" id="KW-0813">Transport</keyword>
<feature type="transmembrane region" description="Helical" evidence="10">
    <location>
        <begin position="1486"/>
        <end position="1505"/>
    </location>
</feature>
<feature type="domain" description="ABC transporter" evidence="11">
    <location>
        <begin position="752"/>
        <end position="984"/>
    </location>
</feature>
<evidence type="ECO:0000256" key="10">
    <source>
        <dbReference type="SAM" id="Phobius"/>
    </source>
</evidence>
<accession>A0A7I5E7E1</accession>
<feature type="region of interest" description="Disordered" evidence="9">
    <location>
        <begin position="2033"/>
        <end position="2073"/>
    </location>
</feature>
<dbReference type="InterPro" id="IPR026082">
    <property type="entry name" value="ABCA"/>
</dbReference>
<dbReference type="Gene3D" id="3.40.50.300">
    <property type="entry name" value="P-loop containing nucleotide triphosphate hydrolases"/>
    <property type="match status" value="2"/>
</dbReference>
<dbReference type="PROSITE" id="PS50893">
    <property type="entry name" value="ABC_TRANSPORTER_2"/>
    <property type="match status" value="2"/>
</dbReference>
<feature type="transmembrane region" description="Helical" evidence="10">
    <location>
        <begin position="1634"/>
        <end position="1652"/>
    </location>
</feature>
<dbReference type="Pfam" id="PF12698">
    <property type="entry name" value="ABC2_membrane_3"/>
    <property type="match status" value="1"/>
</dbReference>
<dbReference type="SUPFAM" id="SSF52540">
    <property type="entry name" value="P-loop containing nucleoside triphosphate hydrolases"/>
    <property type="match status" value="2"/>
</dbReference>
<dbReference type="Proteomes" id="UP000025227">
    <property type="component" value="Unplaced"/>
</dbReference>
<keyword evidence="8 10" id="KW-0472">Membrane</keyword>
<feature type="domain" description="ABC transporter" evidence="11">
    <location>
        <begin position="1683"/>
        <end position="1929"/>
    </location>
</feature>
<evidence type="ECO:0000256" key="1">
    <source>
        <dbReference type="ARBA" id="ARBA00004141"/>
    </source>
</evidence>
<dbReference type="CDD" id="cd03263">
    <property type="entry name" value="ABC_subfamily_A"/>
    <property type="match status" value="2"/>
</dbReference>
<evidence type="ECO:0000259" key="11">
    <source>
        <dbReference type="PROSITE" id="PS50893"/>
    </source>
</evidence>
<evidence type="ECO:0000313" key="12">
    <source>
        <dbReference type="Proteomes" id="UP000025227"/>
    </source>
</evidence>
<dbReference type="InterPro" id="IPR003593">
    <property type="entry name" value="AAA+_ATPase"/>
</dbReference>
<keyword evidence="5" id="KW-0547">Nucleotide-binding</keyword>
<feature type="transmembrane region" description="Helical" evidence="10">
    <location>
        <begin position="1517"/>
        <end position="1539"/>
    </location>
</feature>
<evidence type="ECO:0000256" key="2">
    <source>
        <dbReference type="ARBA" id="ARBA00008869"/>
    </source>
</evidence>
<dbReference type="GO" id="GO:0140359">
    <property type="term" value="F:ABC-type transporter activity"/>
    <property type="evidence" value="ECO:0007669"/>
    <property type="project" value="InterPro"/>
</dbReference>
<feature type="transmembrane region" description="Helical" evidence="10">
    <location>
        <begin position="22"/>
        <end position="42"/>
    </location>
</feature>
<feature type="transmembrane region" description="Helical" evidence="10">
    <location>
        <begin position="595"/>
        <end position="616"/>
    </location>
</feature>
<evidence type="ECO:0000313" key="13">
    <source>
        <dbReference type="WBParaSite" id="HCON_00046480-00001"/>
    </source>
</evidence>
<evidence type="ECO:0000256" key="7">
    <source>
        <dbReference type="ARBA" id="ARBA00022989"/>
    </source>
</evidence>
<keyword evidence="12" id="KW-1185">Reference proteome</keyword>
<name>A0A7I5E7E1_HAECO</name>
<feature type="transmembrane region" description="Helical" evidence="10">
    <location>
        <begin position="628"/>
        <end position="651"/>
    </location>
</feature>
<proteinExistence type="inferred from homology"/>
<dbReference type="OMA" id="QYFDSMC"/>
<feature type="transmembrane region" description="Helical" evidence="10">
    <location>
        <begin position="1129"/>
        <end position="1152"/>
    </location>
</feature>
<dbReference type="GO" id="GO:0005524">
    <property type="term" value="F:ATP binding"/>
    <property type="evidence" value="ECO:0007669"/>
    <property type="project" value="UniProtKB-KW"/>
</dbReference>
<feature type="transmembrane region" description="Helical" evidence="10">
    <location>
        <begin position="671"/>
        <end position="698"/>
    </location>
</feature>
<evidence type="ECO:0000256" key="3">
    <source>
        <dbReference type="ARBA" id="ARBA00022448"/>
    </source>
</evidence>
<organism evidence="12 13">
    <name type="scientific">Haemonchus contortus</name>
    <name type="common">Barber pole worm</name>
    <dbReference type="NCBI Taxonomy" id="6289"/>
    <lineage>
        <taxon>Eukaryota</taxon>
        <taxon>Metazoa</taxon>
        <taxon>Ecdysozoa</taxon>
        <taxon>Nematoda</taxon>
        <taxon>Chromadorea</taxon>
        <taxon>Rhabditida</taxon>
        <taxon>Rhabditina</taxon>
        <taxon>Rhabditomorpha</taxon>
        <taxon>Strongyloidea</taxon>
        <taxon>Trichostrongylidae</taxon>
        <taxon>Haemonchus</taxon>
    </lineage>
</organism>
<dbReference type="Pfam" id="PF00005">
    <property type="entry name" value="ABC_tran"/>
    <property type="match status" value="2"/>
</dbReference>
<feature type="transmembrane region" description="Helical" evidence="10">
    <location>
        <begin position="567"/>
        <end position="589"/>
    </location>
</feature>
<dbReference type="FunFam" id="3.40.50.300:FF:001253">
    <property type="entry name" value="ATP-binding cassette protein subfamily A, member 10"/>
    <property type="match status" value="1"/>
</dbReference>
<dbReference type="InterPro" id="IPR027417">
    <property type="entry name" value="P-loop_NTPase"/>
</dbReference>
<dbReference type="PANTHER" id="PTHR19229">
    <property type="entry name" value="ATP-BINDING CASSETTE TRANSPORTER SUBFAMILY A ABCA"/>
    <property type="match status" value="1"/>
</dbReference>
<feature type="transmembrane region" description="Helical" evidence="10">
    <location>
        <begin position="530"/>
        <end position="555"/>
    </location>
</feature>
<keyword evidence="7 10" id="KW-1133">Transmembrane helix</keyword>
<dbReference type="InterPro" id="IPR017871">
    <property type="entry name" value="ABC_transporter-like_CS"/>
</dbReference>
<sequence length="2073" mass="231876">MGTVRQLIAITRKNFIIKKRRWFLTLLELLLPSVFVALLVVLKTFQQPSYIWTKQQVVRGLPSAGLFSVLASFCPSSENQENVHGFIVNNRSRMYQFLEVLDAISYKSTGDALEVIPVSAEELSHLAHLFDRTLSKQIEDRKCNEFGVGQDEWVKCIVRNNGEMEKINATFVELRKKTKIWNLRTELLNNIAMISDSLLIPEGHGNGFEILVQVLNSIICGGEPSMDTTTTGSVSITNNQKNRLQILQTMLQGTMKILYAPNVAVVNEVISKAVESTDFLTHLEDFASRIARILSESESDYDFNITTLELSSISTQFIKHYYNDALTLNDPTYILARNLSRLTQNWVTFARSTLSSLSLPKFIGFDNESSLEMFAVENPTRVIAGVVFEDVLPTETTFSRVVRYKIRQIPAFTPTTMAARGVLGFFNGPRDWDDSYYSYGFLWLQDIIERSIISIMTGLTVVEPGAGMEEMAYPCFRYDRFLVDMQSVIPLLLALSYIFTFATLVENIVYEKEHGITEVMHSMGADTVMVWFSALLSTLPLVAFTNLVNVTLFFYKNTIFRTTSASVVMCLLMSYTISVLAMAFFLSSLYSHTRMATSCSTILFLVCTMPGTYLTIREQSTFRVSSDWMIGLSSIFPPSAFEMAIRNLLFAERSGIKVSWTSLFESLGHSSTVFTVGVLMVVISVESGVFFALALYIVKVFPGNQGIEFRWYFPVTSFIDKSSDEVSTEVITLSESEISDEQVEPFDERCGVQLKGVVKKYVNRGARNYAVKDVTMTFQKNEVTVLLGENGAGKSTTIRMISGHISPTSGVIIVEGKEIGGSTRVQVGLCPQHNVLFPSLTVFEHLRFYSALKNPELSQKEIARASMDMIVDLRLEDKCDENASSLSGGMQRRLCIGIAFIAGSKTVILDEPTAGIDPFARRAIWDLILKYKEGHTIIIATHYMEEADILGDRIAILSEGTLRAMDTPIGLKKEFGNGYRLTVKLKSKKCDTLDEFLLWLKGYGDKVVVLDCYRGQAELGLPDWSNSQVVAMLANIEKCCNSIDFPIQTYSINDSTLEEVFLKLVGRSSSKGSIRTFEDQSTSQEFFDFSSFERYSPHSMARIWRRFIAQTRKRVLFSLRNWRTLFSQLIIPVWFVILGMGVALPSVTFVTYPPIEMSTAQYVNLSKSDIVVPYDDFTVHQDYPYRNLSSRDEHLIEPMSVITQLFNPAGPGPVCAIRDPKLTWIDANRPNTSSETLNRMVQLSYFDIPCQRLNHAVRKYFLAVILKQFLVPKYRDSSDGQCICEEMDYVEKCEKFPSANLPEMSFNGALPYDISGFDISAWTINYAKSRSFGYGGLALGYQNPNVPFDYGVGKEGFLRKLAVRHVSKISFDNRAFHSQPIYLNLWHNSLLRAAIRRSGKDENPGAYAIRLTSHPLPTGNFVLSVKQILQNNDILIALFITIALTFVPCSFIFIIVSERSSSSLHLQLMAGLSSELYWLINFLYDILNYCITATLTLFIVFTFGMPIYKSFANIEAFALLMAFFGLSSIPMVYAVSFAFSNASTAYMVVTLGSLSVTLSLMLMTFCLQLFGLDSPDLAYADRLTRDFFVLFPPFALGRGILDVVLNDYYNNFYAFTGESGKVRSAMMNGTLDRYIVGMTVTASASTLLTLLLSHFHGMRLRGPPPLEIQPSEDETVEKEWRHVRLPDFMEQNVISVDSLEVCHRSSIFSKPVHAVRNVSWAAKRGECVGLLGVNGAGKTSTFRVLSGQQRADRGVVFLEQNLLTPGASVFTRVGYCPQYDALYMDLTPREHLEILAGFHGYTGSSLSQVAKYLMEVLDLSLYANTKTAALSGGTKRKLSIAQALVGDPALLLLDEPTTGMDPKSRTFIWQVVNSLKRGGKCVVLTSHSMGESEALCDKVAIMVNGTIRCVGSPLFIKNRYGTGYNIRFRMRSTGTEESSMVVDRFKTIFPSAVLQETHGAILHFELPPPCDLPKLFEFTSLHAGDLVLSFSISQNSLDQAFVNFVKEQTDPGGRRVPSKATLGVCVVADSDLDSRSPYTDGKSHMSALSESQTTPTAKDAFHADSPEDQIDSS</sequence>
<evidence type="ECO:0000256" key="4">
    <source>
        <dbReference type="ARBA" id="ARBA00022692"/>
    </source>
</evidence>
<protein>
    <submittedName>
        <fullName evidence="13">ABC transporter domain-containing protein</fullName>
    </submittedName>
</protein>